<keyword evidence="5" id="KW-1185">Reference proteome</keyword>
<dbReference type="AlphaFoldDB" id="A0A9P7JAH5"/>
<dbReference type="GeneID" id="64636478"/>
<evidence type="ECO:0000313" key="5">
    <source>
        <dbReference type="Proteomes" id="UP000807769"/>
    </source>
</evidence>
<dbReference type="OrthoDB" id="3030369at2759"/>
<gene>
    <name evidence="4" type="ORF">BJ212DRAFT_1589440</name>
</gene>
<evidence type="ECO:0000256" key="1">
    <source>
        <dbReference type="SAM" id="MobiDB-lite"/>
    </source>
</evidence>
<dbReference type="Proteomes" id="UP000807769">
    <property type="component" value="Unassembled WGS sequence"/>
</dbReference>
<feature type="region of interest" description="Disordered" evidence="1">
    <location>
        <begin position="125"/>
        <end position="148"/>
    </location>
</feature>
<keyword evidence="2" id="KW-0812">Transmembrane</keyword>
<organism evidence="4 5">
    <name type="scientific">Suillus subaureus</name>
    <dbReference type="NCBI Taxonomy" id="48587"/>
    <lineage>
        <taxon>Eukaryota</taxon>
        <taxon>Fungi</taxon>
        <taxon>Dikarya</taxon>
        <taxon>Basidiomycota</taxon>
        <taxon>Agaricomycotina</taxon>
        <taxon>Agaricomycetes</taxon>
        <taxon>Agaricomycetidae</taxon>
        <taxon>Boletales</taxon>
        <taxon>Suillineae</taxon>
        <taxon>Suillaceae</taxon>
        <taxon>Suillus</taxon>
    </lineage>
</organism>
<accession>A0A9P7JAH5</accession>
<keyword evidence="2" id="KW-1133">Transmembrane helix</keyword>
<reference evidence="4" key="1">
    <citation type="journal article" date="2020" name="New Phytol.">
        <title>Comparative genomics reveals dynamic genome evolution in host specialist ectomycorrhizal fungi.</title>
        <authorList>
            <person name="Lofgren L.A."/>
            <person name="Nguyen N.H."/>
            <person name="Vilgalys R."/>
            <person name="Ruytinx J."/>
            <person name="Liao H.L."/>
            <person name="Branco S."/>
            <person name="Kuo A."/>
            <person name="LaButti K."/>
            <person name="Lipzen A."/>
            <person name="Andreopoulos W."/>
            <person name="Pangilinan J."/>
            <person name="Riley R."/>
            <person name="Hundley H."/>
            <person name="Na H."/>
            <person name="Barry K."/>
            <person name="Grigoriev I.V."/>
            <person name="Stajich J.E."/>
            <person name="Kennedy P.G."/>
        </authorList>
    </citation>
    <scope>NUCLEOTIDE SEQUENCE</scope>
    <source>
        <strain evidence="4">MN1</strain>
    </source>
</reference>
<dbReference type="RefSeq" id="XP_041189848.1">
    <property type="nucleotide sequence ID" value="XM_041342462.1"/>
</dbReference>
<sequence>MHASVIYLAVLSMAATFVSSRPGASHLTQSFRALSSPSYRRQSSSIPSQCTSTCDTVQSEESVGCPITACCTQSFETTYYNCLLCVGTADNVTDYTQAQTDLDELYVACVDYGYSLQELTFPGQNPSRTLSTTSRAETSTVTGTSPASVSVPTISQITILPSSTSPASSGTSTSASGTATSSTSTPATSGAALGLVSAGGSGVWALVTAAIGLIVLRNS</sequence>
<name>A0A9P7JAH5_9AGAM</name>
<keyword evidence="3" id="KW-0732">Signal</keyword>
<dbReference type="EMBL" id="JABBWG010000030">
    <property type="protein sequence ID" value="KAG1811188.1"/>
    <property type="molecule type" value="Genomic_DNA"/>
</dbReference>
<comment type="caution">
    <text evidence="4">The sequence shown here is derived from an EMBL/GenBank/DDBJ whole genome shotgun (WGS) entry which is preliminary data.</text>
</comment>
<evidence type="ECO:0008006" key="6">
    <source>
        <dbReference type="Google" id="ProtNLM"/>
    </source>
</evidence>
<feature type="signal peptide" evidence="3">
    <location>
        <begin position="1"/>
        <end position="20"/>
    </location>
</feature>
<proteinExistence type="predicted"/>
<protein>
    <recommendedName>
        <fullName evidence="6">Extracellular membrane protein CFEM domain-containing protein</fullName>
    </recommendedName>
</protein>
<evidence type="ECO:0000256" key="2">
    <source>
        <dbReference type="SAM" id="Phobius"/>
    </source>
</evidence>
<evidence type="ECO:0000256" key="3">
    <source>
        <dbReference type="SAM" id="SignalP"/>
    </source>
</evidence>
<keyword evidence="2" id="KW-0472">Membrane</keyword>
<evidence type="ECO:0000313" key="4">
    <source>
        <dbReference type="EMBL" id="KAG1811188.1"/>
    </source>
</evidence>
<feature type="chain" id="PRO_5040463202" description="Extracellular membrane protein CFEM domain-containing protein" evidence="3">
    <location>
        <begin position="21"/>
        <end position="219"/>
    </location>
</feature>
<feature type="transmembrane region" description="Helical" evidence="2">
    <location>
        <begin position="191"/>
        <end position="216"/>
    </location>
</feature>
<feature type="region of interest" description="Disordered" evidence="1">
    <location>
        <begin position="161"/>
        <end position="186"/>
    </location>
</feature>